<sequence>MTNNELKKYGYNFFVNLEDVSEIIHNATLMNDGETLRNYLKSIFNELEWRNKLIFAQQVANAIEHFHSRYHSWRYEGKFSRTKASDVYSVGILLENPIKGTPRNYFKIYQDCWNQDPDLRPNIKKVIQDLEHVAKIIVESIEKSSLIGQFTSLKELYIKDCYGFNRSDCLSLAPSFTQLSSFHCVHSSDGHLQEFIRKILETVNTNLRNIRLNLHPHPKITFDTFSSILNYCTKIEKLTLHFLSPKQSDFVKEGEIKKIIVKRARLFTLSDEHLKVMEEYGVQFDMEQYFK</sequence>
<organism evidence="1 2">
    <name type="scientific">Diversispora epigaea</name>
    <dbReference type="NCBI Taxonomy" id="1348612"/>
    <lineage>
        <taxon>Eukaryota</taxon>
        <taxon>Fungi</taxon>
        <taxon>Fungi incertae sedis</taxon>
        <taxon>Mucoromycota</taxon>
        <taxon>Glomeromycotina</taxon>
        <taxon>Glomeromycetes</taxon>
        <taxon>Diversisporales</taxon>
        <taxon>Diversisporaceae</taxon>
        <taxon>Diversispora</taxon>
    </lineage>
</organism>
<proteinExistence type="predicted"/>
<protein>
    <recommendedName>
        <fullName evidence="3">Serine-threonine/tyrosine-protein kinase catalytic domain-containing protein</fullName>
    </recommendedName>
</protein>
<dbReference type="SUPFAM" id="SSF52047">
    <property type="entry name" value="RNI-like"/>
    <property type="match status" value="1"/>
</dbReference>
<dbReference type="EMBL" id="PQFF01000557">
    <property type="protein sequence ID" value="RHZ45080.1"/>
    <property type="molecule type" value="Genomic_DNA"/>
</dbReference>
<dbReference type="Proteomes" id="UP000266861">
    <property type="component" value="Unassembled WGS sequence"/>
</dbReference>
<comment type="caution">
    <text evidence="1">The sequence shown here is derived from an EMBL/GenBank/DDBJ whole genome shotgun (WGS) entry which is preliminary data.</text>
</comment>
<keyword evidence="2" id="KW-1185">Reference proteome</keyword>
<evidence type="ECO:0000313" key="2">
    <source>
        <dbReference type="Proteomes" id="UP000266861"/>
    </source>
</evidence>
<evidence type="ECO:0000313" key="1">
    <source>
        <dbReference type="EMBL" id="RHZ45080.1"/>
    </source>
</evidence>
<dbReference type="InterPro" id="IPR011009">
    <property type="entry name" value="Kinase-like_dom_sf"/>
</dbReference>
<dbReference type="SUPFAM" id="SSF56112">
    <property type="entry name" value="Protein kinase-like (PK-like)"/>
    <property type="match status" value="1"/>
</dbReference>
<name>A0A397GAG0_9GLOM</name>
<accession>A0A397GAG0</accession>
<dbReference type="AlphaFoldDB" id="A0A397GAG0"/>
<reference evidence="1 2" key="1">
    <citation type="submission" date="2018-08" db="EMBL/GenBank/DDBJ databases">
        <title>Genome and evolution of the arbuscular mycorrhizal fungus Diversispora epigaea (formerly Glomus versiforme) and its bacterial endosymbionts.</title>
        <authorList>
            <person name="Sun X."/>
            <person name="Fei Z."/>
            <person name="Harrison M."/>
        </authorList>
    </citation>
    <scope>NUCLEOTIDE SEQUENCE [LARGE SCALE GENOMIC DNA]</scope>
    <source>
        <strain evidence="1 2">IT104</strain>
    </source>
</reference>
<gene>
    <name evidence="1" type="ORF">Glove_692g23</name>
</gene>
<dbReference type="Gene3D" id="1.10.510.10">
    <property type="entry name" value="Transferase(Phosphotransferase) domain 1"/>
    <property type="match status" value="1"/>
</dbReference>
<evidence type="ECO:0008006" key="3">
    <source>
        <dbReference type="Google" id="ProtNLM"/>
    </source>
</evidence>
<dbReference type="OrthoDB" id="2436700at2759"/>